<feature type="domain" description="4Fe-4S ferredoxin-type" evidence="6">
    <location>
        <begin position="125"/>
        <end position="154"/>
    </location>
</feature>
<protein>
    <recommendedName>
        <fullName evidence="6">4Fe-4S ferredoxin-type domain-containing protein</fullName>
    </recommendedName>
</protein>
<evidence type="ECO:0000259" key="6">
    <source>
        <dbReference type="PROSITE" id="PS51379"/>
    </source>
</evidence>
<feature type="region of interest" description="Disordered" evidence="5">
    <location>
        <begin position="185"/>
        <end position="223"/>
    </location>
</feature>
<dbReference type="PANTHER" id="PTHR10849">
    <property type="entry name" value="NADH DEHYDROGENASE UBIQUINONE IRON-SULFUR PROTEIN 8, MITOCHONDRIAL"/>
    <property type="match status" value="1"/>
</dbReference>
<dbReference type="InterPro" id="IPR010226">
    <property type="entry name" value="NADH_quinone_OxRdtase_chainI"/>
</dbReference>
<evidence type="ECO:0000256" key="1">
    <source>
        <dbReference type="ARBA" id="ARBA00022485"/>
    </source>
</evidence>
<keyword evidence="1" id="KW-0004">4Fe-4S</keyword>
<organism evidence="7">
    <name type="scientific">marine metagenome</name>
    <dbReference type="NCBI Taxonomy" id="408172"/>
    <lineage>
        <taxon>unclassified sequences</taxon>
        <taxon>metagenomes</taxon>
        <taxon>ecological metagenomes</taxon>
    </lineage>
</organism>
<dbReference type="AlphaFoldDB" id="A0A382TBE6"/>
<evidence type="ECO:0000256" key="2">
    <source>
        <dbReference type="ARBA" id="ARBA00022723"/>
    </source>
</evidence>
<dbReference type="PROSITE" id="PS51379">
    <property type="entry name" value="4FE4S_FER_2"/>
    <property type="match status" value="2"/>
</dbReference>
<keyword evidence="4" id="KW-0411">Iron-sulfur</keyword>
<dbReference type="GO" id="GO:0016020">
    <property type="term" value="C:membrane"/>
    <property type="evidence" value="ECO:0007669"/>
    <property type="project" value="InterPro"/>
</dbReference>
<name>A0A382TBE6_9ZZZZ</name>
<dbReference type="InterPro" id="IPR017896">
    <property type="entry name" value="4Fe4S_Fe-S-bd"/>
</dbReference>
<dbReference type="GO" id="GO:0046872">
    <property type="term" value="F:metal ion binding"/>
    <property type="evidence" value="ECO:0007669"/>
    <property type="project" value="UniProtKB-KW"/>
</dbReference>
<keyword evidence="2" id="KW-0479">Metal-binding</keyword>
<dbReference type="GO" id="GO:0016651">
    <property type="term" value="F:oxidoreductase activity, acting on NAD(P)H"/>
    <property type="evidence" value="ECO:0007669"/>
    <property type="project" value="InterPro"/>
</dbReference>
<proteinExistence type="predicted"/>
<evidence type="ECO:0000256" key="4">
    <source>
        <dbReference type="ARBA" id="ARBA00023014"/>
    </source>
</evidence>
<reference evidence="7" key="1">
    <citation type="submission" date="2018-05" db="EMBL/GenBank/DDBJ databases">
        <authorList>
            <person name="Lanie J.A."/>
            <person name="Ng W.-L."/>
            <person name="Kazmierczak K.M."/>
            <person name="Andrzejewski T.M."/>
            <person name="Davidsen T.M."/>
            <person name="Wayne K.J."/>
            <person name="Tettelin H."/>
            <person name="Glass J.I."/>
            <person name="Rusch D."/>
            <person name="Podicherti R."/>
            <person name="Tsui H.-C.T."/>
            <person name="Winkler M.E."/>
        </authorList>
    </citation>
    <scope>NUCLEOTIDE SEQUENCE</scope>
</reference>
<sequence>MYGFSLFKSLWITLKNLLIPTRMFTTHQYPSRKISPIELAKQSNKNILSYLFENPKTVIKSLAGLVVQSDKFPQHSRFRGQEFAWYEQRCTGCASCAKYCPLGIIEIVTEASEDYLQDGGKYKIDVFDIDIGRCMFCGLCVEACPYDALHMGSGFEEGVYDRQELIVDVEKLKKSSKHPSAWFRPQLTDENYNPQEGEPLEWGQVGRHVKPSSKDQQGKWADR</sequence>
<dbReference type="Pfam" id="PF12838">
    <property type="entry name" value="Fer4_7"/>
    <property type="match status" value="1"/>
</dbReference>
<feature type="domain" description="4Fe-4S ferredoxin-type" evidence="6">
    <location>
        <begin position="81"/>
        <end position="110"/>
    </location>
</feature>
<dbReference type="PROSITE" id="PS00198">
    <property type="entry name" value="4FE4S_FER_1"/>
    <property type="match status" value="1"/>
</dbReference>
<evidence type="ECO:0000313" key="7">
    <source>
        <dbReference type="EMBL" id="SVD19115.1"/>
    </source>
</evidence>
<dbReference type="EMBL" id="UINC01135143">
    <property type="protein sequence ID" value="SVD19115.1"/>
    <property type="molecule type" value="Genomic_DNA"/>
</dbReference>
<accession>A0A382TBE6</accession>
<feature type="compositionally biased region" description="Basic and acidic residues" evidence="5">
    <location>
        <begin position="212"/>
        <end position="223"/>
    </location>
</feature>
<dbReference type="Gene3D" id="3.30.70.3270">
    <property type="match status" value="1"/>
</dbReference>
<dbReference type="SUPFAM" id="SSF54862">
    <property type="entry name" value="4Fe-4S ferredoxins"/>
    <property type="match status" value="1"/>
</dbReference>
<evidence type="ECO:0000256" key="5">
    <source>
        <dbReference type="SAM" id="MobiDB-lite"/>
    </source>
</evidence>
<gene>
    <name evidence="7" type="ORF">METZ01_LOCUS371969</name>
</gene>
<dbReference type="InterPro" id="IPR017900">
    <property type="entry name" value="4Fe4S_Fe_S_CS"/>
</dbReference>
<dbReference type="GO" id="GO:0051539">
    <property type="term" value="F:4 iron, 4 sulfur cluster binding"/>
    <property type="evidence" value="ECO:0007669"/>
    <property type="project" value="UniProtKB-KW"/>
</dbReference>
<evidence type="ECO:0000256" key="3">
    <source>
        <dbReference type="ARBA" id="ARBA00023004"/>
    </source>
</evidence>
<keyword evidence="3" id="KW-0408">Iron</keyword>